<protein>
    <submittedName>
        <fullName evidence="2">Uncharacterized protein</fullName>
    </submittedName>
</protein>
<reference evidence="2" key="1">
    <citation type="submission" date="2021-01" db="EMBL/GenBank/DDBJ databases">
        <authorList>
            <person name="Kaushik A."/>
        </authorList>
    </citation>
    <scope>NUCLEOTIDE SEQUENCE</scope>
    <source>
        <strain evidence="2">AG2-2IIIB</strain>
    </source>
</reference>
<name>A0A8H3CC56_9AGAM</name>
<feature type="compositionally biased region" description="Polar residues" evidence="1">
    <location>
        <begin position="525"/>
        <end position="540"/>
    </location>
</feature>
<gene>
    <name evidence="2" type="ORF">RDB_LOCUS113514</name>
</gene>
<evidence type="ECO:0000313" key="2">
    <source>
        <dbReference type="EMBL" id="CAE6477370.1"/>
    </source>
</evidence>
<feature type="compositionally biased region" description="Basic and acidic residues" evidence="1">
    <location>
        <begin position="85"/>
        <end position="102"/>
    </location>
</feature>
<organism evidence="2 3">
    <name type="scientific">Rhizoctonia solani</name>
    <dbReference type="NCBI Taxonomy" id="456999"/>
    <lineage>
        <taxon>Eukaryota</taxon>
        <taxon>Fungi</taxon>
        <taxon>Dikarya</taxon>
        <taxon>Basidiomycota</taxon>
        <taxon>Agaricomycotina</taxon>
        <taxon>Agaricomycetes</taxon>
        <taxon>Cantharellales</taxon>
        <taxon>Ceratobasidiaceae</taxon>
        <taxon>Rhizoctonia</taxon>
    </lineage>
</organism>
<feature type="compositionally biased region" description="Acidic residues" evidence="1">
    <location>
        <begin position="370"/>
        <end position="379"/>
    </location>
</feature>
<feature type="compositionally biased region" description="Basic and acidic residues" evidence="1">
    <location>
        <begin position="264"/>
        <end position="286"/>
    </location>
</feature>
<feature type="compositionally biased region" description="Basic and acidic residues" evidence="1">
    <location>
        <begin position="166"/>
        <end position="176"/>
    </location>
</feature>
<proteinExistence type="predicted"/>
<feature type="region of interest" description="Disordered" evidence="1">
    <location>
        <begin position="264"/>
        <end position="379"/>
    </location>
</feature>
<feature type="compositionally biased region" description="Low complexity" evidence="1">
    <location>
        <begin position="117"/>
        <end position="132"/>
    </location>
</feature>
<feature type="compositionally biased region" description="Basic and acidic residues" evidence="1">
    <location>
        <begin position="409"/>
        <end position="443"/>
    </location>
</feature>
<feature type="region of interest" description="Disordered" evidence="1">
    <location>
        <begin position="793"/>
        <end position="857"/>
    </location>
</feature>
<evidence type="ECO:0000256" key="1">
    <source>
        <dbReference type="SAM" id="MobiDB-lite"/>
    </source>
</evidence>
<feature type="region of interest" description="Disordered" evidence="1">
    <location>
        <begin position="72"/>
        <end position="248"/>
    </location>
</feature>
<feature type="compositionally biased region" description="Basic and acidic residues" evidence="1">
    <location>
        <begin position="1"/>
        <end position="26"/>
    </location>
</feature>
<evidence type="ECO:0000313" key="3">
    <source>
        <dbReference type="Proteomes" id="UP000663843"/>
    </source>
</evidence>
<feature type="region of interest" description="Disordered" evidence="1">
    <location>
        <begin position="395"/>
        <end position="602"/>
    </location>
</feature>
<feature type="compositionally biased region" description="Basic and acidic residues" evidence="1">
    <location>
        <begin position="345"/>
        <end position="368"/>
    </location>
</feature>
<comment type="caution">
    <text evidence="2">The sequence shown here is derived from an EMBL/GenBank/DDBJ whole genome shotgun (WGS) entry which is preliminary data.</text>
</comment>
<feature type="region of interest" description="Disordered" evidence="1">
    <location>
        <begin position="1"/>
        <end position="30"/>
    </location>
</feature>
<feature type="compositionally biased region" description="Low complexity" evidence="1">
    <location>
        <begin position="508"/>
        <end position="524"/>
    </location>
</feature>
<dbReference type="EMBL" id="CAJMWT010003714">
    <property type="protein sequence ID" value="CAE6477370.1"/>
    <property type="molecule type" value="Genomic_DNA"/>
</dbReference>
<feature type="compositionally biased region" description="Polar residues" evidence="1">
    <location>
        <begin position="883"/>
        <end position="898"/>
    </location>
</feature>
<feature type="compositionally biased region" description="Basic and acidic residues" evidence="1">
    <location>
        <begin position="296"/>
        <end position="321"/>
    </location>
</feature>
<feature type="compositionally biased region" description="Basic and acidic residues" evidence="1">
    <location>
        <begin position="192"/>
        <end position="235"/>
    </location>
</feature>
<sequence>MAEDKSTVDQTHLSEDESNLDQDKKPNTRPFIRYTRAHLLRLSKSPHVTVPNGMPHFKDWFGEWGESSVATAKKESTSEALGQLPRDRARFRRDTEDGEGTRETLSSGRPTFKGALSFSQASGSAMGSMGSFRHPSSRLESDARREEREREGRRETENLRNLSQQFDRERRDREAAPHLPRVVSGASSTNGRDPKSRDSARETRDNTKEPSREARRGRGDDTHDWRRAREDDRQRSRSRPRGKGEVFPQYTFLPCFPDILLRVGDREPVNGSKRERDSWTTSEGRRGVAGRARNAAGDDRQDGKTKDERAASKHDRDKPPQEEEPAWMGDYVPEVGSRGILGSTRGEDDIQAWKRELKEKERAARGIEADSLEDEGLGGLDDDVARMKLVEEQAKHHTLGQQEDDGLDEIQRFKKLMQESERQRREDAERKALELAGKAEPKQTTDQNQPIHDLVDTPATALPSPGPPGLAKPATEIESVPTPPVPETLETNGRVGGVSLGASNWPVSTTTTPSTSAATLSTPTWNQPGGPSTDSSSNPRLSPVQARRFTQDGAPADGAAVGTRSTSRFANFFGDKHREPSAPQFSNNTPPAPSHPPFMQGGNEPQLLDTLLARLAESQARPQAQPPQTQDRVFAQRNPNIPSQPQYGNTGPQNMANMQHTQPPLIQHQRAQLSMHQQQQQQQLLSSLNAGTLSGSPAGIHSLGHNGPSNYTQGVNVNSGIINPSLNLDIDGRFVSDGLVPGLRPRNGSVAFDEDFQVNPAAASMGRGAIQQHRPQQSFDALHRQQQQQAMYNMGGNRTPSGGFRNGPSPIGGHNPNPMQRGPDLPQYLSGMSNPLGGPGGAGGNANGPQQQYGNRLGAMNLGNMLGAGGQINQPRFDERQRIQQGQAIHHQPGQSLSGIGGLPLDFGLLQQQQPSQLQMPRGGMPGVGGYPMQQNQSQMGPRSTSGLLGGIGAQQYPGHMHNDFVVQPNQTTNANDIMAMFLAGQGNAGMGGA</sequence>
<feature type="region of interest" description="Disordered" evidence="1">
    <location>
        <begin position="880"/>
        <end position="903"/>
    </location>
</feature>
<accession>A0A8H3CC56</accession>
<dbReference type="Proteomes" id="UP000663843">
    <property type="component" value="Unassembled WGS sequence"/>
</dbReference>
<dbReference type="AlphaFoldDB" id="A0A8H3CC56"/>
<feature type="compositionally biased region" description="Basic and acidic residues" evidence="1">
    <location>
        <begin position="137"/>
        <end position="158"/>
    </location>
</feature>
<feature type="compositionally biased region" description="Gly residues" evidence="1">
    <location>
        <begin position="837"/>
        <end position="846"/>
    </location>
</feature>
<feature type="region of interest" description="Disordered" evidence="1">
    <location>
        <begin position="638"/>
        <end position="659"/>
    </location>
</feature>